<evidence type="ECO:0000256" key="9">
    <source>
        <dbReference type="ARBA" id="ARBA00023316"/>
    </source>
</evidence>
<keyword evidence="5" id="KW-0964">Secreted</keyword>
<keyword evidence="9" id="KW-0961">Cell wall biogenesis/degradation</keyword>
<evidence type="ECO:0000256" key="5">
    <source>
        <dbReference type="ARBA" id="ARBA00022525"/>
    </source>
</evidence>
<evidence type="ECO:0000256" key="10">
    <source>
        <dbReference type="ARBA" id="ARBA00034074"/>
    </source>
</evidence>
<dbReference type="SUPFAM" id="SSF51126">
    <property type="entry name" value="Pectin lyase-like"/>
    <property type="match status" value="1"/>
</dbReference>
<dbReference type="InterPro" id="IPR006626">
    <property type="entry name" value="PbH1"/>
</dbReference>
<proteinExistence type="inferred from homology"/>
<dbReference type="GO" id="GO:0009830">
    <property type="term" value="P:cell wall modification involved in abscission"/>
    <property type="evidence" value="ECO:0007669"/>
    <property type="project" value="UniProtKB-ARBA"/>
</dbReference>
<keyword evidence="7 13" id="KW-0378">Hydrolase</keyword>
<dbReference type="GO" id="GO:0010047">
    <property type="term" value="P:fruit dehiscence"/>
    <property type="evidence" value="ECO:0007669"/>
    <property type="project" value="UniProtKB-ARBA"/>
</dbReference>
<evidence type="ECO:0000256" key="7">
    <source>
        <dbReference type="ARBA" id="ARBA00022801"/>
    </source>
</evidence>
<comment type="catalytic activity">
    <reaction evidence="10">
        <text>(1,4-alpha-D-galacturonosyl)n+m + H2O = (1,4-alpha-D-galacturonosyl)n + (1,4-alpha-D-galacturonosyl)m.</text>
        <dbReference type="EC" id="3.2.1.15"/>
    </reaction>
</comment>
<protein>
    <recommendedName>
        <fullName evidence="3">endo-polygalacturonase</fullName>
        <ecNumber evidence="3">3.2.1.15</ecNumber>
    </recommendedName>
    <alternativeName>
        <fullName evidence="11">Pectinase</fullName>
    </alternativeName>
</protein>
<keyword evidence="16" id="KW-1185">Reference proteome</keyword>
<evidence type="ECO:0000256" key="4">
    <source>
        <dbReference type="ARBA" id="ARBA00022512"/>
    </source>
</evidence>
<comment type="similarity">
    <text evidence="2 13">Belongs to the glycosyl hydrolase 28 family.</text>
</comment>
<dbReference type="FunFam" id="2.160.20.10:FF:000028">
    <property type="entry name" value="Polygalacturonase QRT2"/>
    <property type="match status" value="1"/>
</dbReference>
<dbReference type="InterPro" id="IPR012334">
    <property type="entry name" value="Pectin_lyas_fold"/>
</dbReference>
<dbReference type="EC" id="3.2.1.15" evidence="3"/>
<dbReference type="GO" id="GO:0005975">
    <property type="term" value="P:carbohydrate metabolic process"/>
    <property type="evidence" value="ECO:0007669"/>
    <property type="project" value="InterPro"/>
</dbReference>
<dbReference type="GO" id="GO:0009901">
    <property type="term" value="P:anther dehiscence"/>
    <property type="evidence" value="ECO:0007669"/>
    <property type="project" value="UniProtKB-ARBA"/>
</dbReference>
<evidence type="ECO:0000256" key="3">
    <source>
        <dbReference type="ARBA" id="ARBA00012736"/>
    </source>
</evidence>
<dbReference type="InterPro" id="IPR011050">
    <property type="entry name" value="Pectin_lyase_fold/virulence"/>
</dbReference>
<evidence type="ECO:0000256" key="12">
    <source>
        <dbReference type="PROSITE-ProRule" id="PRU10052"/>
    </source>
</evidence>
<dbReference type="PROSITE" id="PS00502">
    <property type="entry name" value="POLYGALACTURONASE"/>
    <property type="match status" value="1"/>
</dbReference>
<keyword evidence="8 13" id="KW-0326">Glycosidase</keyword>
<evidence type="ECO:0000256" key="14">
    <source>
        <dbReference type="SAM" id="SignalP"/>
    </source>
</evidence>
<dbReference type="EMBL" id="KV019599">
    <property type="protein sequence ID" value="KZV15903.1"/>
    <property type="molecule type" value="Genomic_DNA"/>
</dbReference>
<evidence type="ECO:0000256" key="11">
    <source>
        <dbReference type="ARBA" id="ARBA00083621"/>
    </source>
</evidence>
<evidence type="ECO:0000256" key="2">
    <source>
        <dbReference type="ARBA" id="ARBA00008834"/>
    </source>
</evidence>
<organism evidence="15 16">
    <name type="scientific">Dorcoceras hygrometricum</name>
    <dbReference type="NCBI Taxonomy" id="472368"/>
    <lineage>
        <taxon>Eukaryota</taxon>
        <taxon>Viridiplantae</taxon>
        <taxon>Streptophyta</taxon>
        <taxon>Embryophyta</taxon>
        <taxon>Tracheophyta</taxon>
        <taxon>Spermatophyta</taxon>
        <taxon>Magnoliopsida</taxon>
        <taxon>eudicotyledons</taxon>
        <taxon>Gunneridae</taxon>
        <taxon>Pentapetalae</taxon>
        <taxon>asterids</taxon>
        <taxon>lamiids</taxon>
        <taxon>Lamiales</taxon>
        <taxon>Gesneriaceae</taxon>
        <taxon>Didymocarpoideae</taxon>
        <taxon>Trichosporeae</taxon>
        <taxon>Loxocarpinae</taxon>
        <taxon>Dorcoceras</taxon>
    </lineage>
</organism>
<evidence type="ECO:0000256" key="8">
    <source>
        <dbReference type="ARBA" id="ARBA00023295"/>
    </source>
</evidence>
<dbReference type="SMART" id="SM00710">
    <property type="entry name" value="PbH1"/>
    <property type="match status" value="4"/>
</dbReference>
<comment type="subcellular location">
    <subcellularLocation>
        <location evidence="1">Secreted</location>
        <location evidence="1">Cell wall</location>
    </subcellularLocation>
</comment>
<dbReference type="OrthoDB" id="187139at2759"/>
<gene>
    <name evidence="15" type="ORF">F511_14542</name>
</gene>
<evidence type="ECO:0000313" key="16">
    <source>
        <dbReference type="Proteomes" id="UP000250235"/>
    </source>
</evidence>
<sequence>MVLQNHILPYLIIVLSLSSCCSCSIHDDQSSSSDYNFQDESGYDFRAYPSYFDFIQDDEFDNSSIEFDSKLSSFAKSGRDTATSTAYKTINVHNYGAKGDGHTDDSKAFLNAWKEACSSTSDVNFVVPSGRSYFLKPIRFTGPCKSDIIMQISGTFIASNDRSDYSKDGRHWIVFDSVQNLQVQGGGTIDGNGNIWWQNSCKINKSKPCKDAPTALTFYKCTNLVVKNLKITNAQQIHLSFDKCTNVVASNLVVNAPEKSPNTDGIHVTGTQNIGISSCTIGTGDDCISIVSGSAKIQASGITCGPGHGISIGSLGARNSEDHVSDVVINGAKLSGTTNGVRIKTWQGGSGSASNIKFQNVEMQNVKNPIIIDQNYCDQDGPCKQQLIQIKRLGPGKFYISNKKEFSFIGDNPSSHKWWMSRYFFIRRIPVVSQAIVEQIVSH</sequence>
<reference evidence="15 16" key="1">
    <citation type="journal article" date="2015" name="Proc. Natl. Acad. Sci. U.S.A.">
        <title>The resurrection genome of Boea hygrometrica: A blueprint for survival of dehydration.</title>
        <authorList>
            <person name="Xiao L."/>
            <person name="Yang G."/>
            <person name="Zhang L."/>
            <person name="Yang X."/>
            <person name="Zhao S."/>
            <person name="Ji Z."/>
            <person name="Zhou Q."/>
            <person name="Hu M."/>
            <person name="Wang Y."/>
            <person name="Chen M."/>
            <person name="Xu Y."/>
            <person name="Jin H."/>
            <person name="Xiao X."/>
            <person name="Hu G."/>
            <person name="Bao F."/>
            <person name="Hu Y."/>
            <person name="Wan P."/>
            <person name="Li L."/>
            <person name="Deng X."/>
            <person name="Kuang T."/>
            <person name="Xiang C."/>
            <person name="Zhu J.K."/>
            <person name="Oliver M.J."/>
            <person name="He Y."/>
        </authorList>
    </citation>
    <scope>NUCLEOTIDE SEQUENCE [LARGE SCALE GENOMIC DNA]</scope>
    <source>
        <strain evidence="16">cv. XS01</strain>
    </source>
</reference>
<dbReference type="PANTHER" id="PTHR31375">
    <property type="match status" value="1"/>
</dbReference>
<feature type="active site" evidence="12">
    <location>
        <position position="308"/>
    </location>
</feature>
<feature type="chain" id="PRO_5016299186" description="endo-polygalacturonase" evidence="14">
    <location>
        <begin position="24"/>
        <end position="443"/>
    </location>
</feature>
<keyword evidence="6 14" id="KW-0732">Signal</keyword>
<dbReference type="Gene3D" id="2.160.20.10">
    <property type="entry name" value="Single-stranded right-handed beta-helix, Pectin lyase-like"/>
    <property type="match status" value="1"/>
</dbReference>
<dbReference type="Pfam" id="PF00295">
    <property type="entry name" value="Glyco_hydro_28"/>
    <property type="match status" value="1"/>
</dbReference>
<keyword evidence="4" id="KW-0134">Cell wall</keyword>
<evidence type="ECO:0000256" key="13">
    <source>
        <dbReference type="RuleBase" id="RU361169"/>
    </source>
</evidence>
<dbReference type="GO" id="GO:0004650">
    <property type="term" value="F:polygalacturonase activity"/>
    <property type="evidence" value="ECO:0007669"/>
    <property type="project" value="UniProtKB-EC"/>
</dbReference>
<dbReference type="InterPro" id="IPR000743">
    <property type="entry name" value="Glyco_hydro_28"/>
</dbReference>
<dbReference type="Proteomes" id="UP000250235">
    <property type="component" value="Unassembled WGS sequence"/>
</dbReference>
<feature type="signal peptide" evidence="14">
    <location>
        <begin position="1"/>
        <end position="23"/>
    </location>
</feature>
<evidence type="ECO:0000256" key="1">
    <source>
        <dbReference type="ARBA" id="ARBA00004191"/>
    </source>
</evidence>
<evidence type="ECO:0000313" key="15">
    <source>
        <dbReference type="EMBL" id="KZV15903.1"/>
    </source>
</evidence>
<dbReference type="AlphaFoldDB" id="A0A2Z7A4A2"/>
<name>A0A2Z7A4A2_9LAMI</name>
<accession>A0A2Z7A4A2</accession>
<evidence type="ECO:0000256" key="6">
    <source>
        <dbReference type="ARBA" id="ARBA00022729"/>
    </source>
</evidence>